<name>A0A8J7MCN6_9BACT</name>
<sequence length="213" mass="22929">MKFVTFAAIAPAALLLCSCDKVVNLAESAKGKVQAIADGIQLPSSSSEDVKVYYNEMLVQQDEILTTLESVHTLKDGDQCVGKLQQVAINIEDIFFRMGQHLGSDTQTSDILKGASADSADNKISIADKNYKQSRAVFEELSRVKLVISNDSFLVANLDNTIKRIETAPESGLKRASAQTANPNDPNTAGQAGPGESIQSLNDDWLPAGVERE</sequence>
<protein>
    <submittedName>
        <fullName evidence="2">Uncharacterized protein</fullName>
    </submittedName>
</protein>
<dbReference type="Proteomes" id="UP000624703">
    <property type="component" value="Unassembled WGS sequence"/>
</dbReference>
<feature type="region of interest" description="Disordered" evidence="1">
    <location>
        <begin position="170"/>
        <end position="213"/>
    </location>
</feature>
<dbReference type="AlphaFoldDB" id="A0A8J7MCN6"/>
<gene>
    <name evidence="2" type="ORF">JIN82_08775</name>
</gene>
<dbReference type="PROSITE" id="PS51257">
    <property type="entry name" value="PROKAR_LIPOPROTEIN"/>
    <property type="match status" value="1"/>
</dbReference>
<evidence type="ECO:0000256" key="1">
    <source>
        <dbReference type="SAM" id="MobiDB-lite"/>
    </source>
</evidence>
<feature type="compositionally biased region" description="Polar residues" evidence="1">
    <location>
        <begin position="177"/>
        <end position="190"/>
    </location>
</feature>
<dbReference type="RefSeq" id="WP_200311256.1">
    <property type="nucleotide sequence ID" value="NZ_JAENIM010000039.1"/>
</dbReference>
<evidence type="ECO:0000313" key="3">
    <source>
        <dbReference type="Proteomes" id="UP000624703"/>
    </source>
</evidence>
<reference evidence="2" key="1">
    <citation type="submission" date="2021-01" db="EMBL/GenBank/DDBJ databases">
        <title>Modified the classification status of verrucomicrobia.</title>
        <authorList>
            <person name="Feng X."/>
        </authorList>
    </citation>
    <scope>NUCLEOTIDE SEQUENCE</scope>
    <source>
        <strain evidence="2">_KCTC 22039</strain>
    </source>
</reference>
<dbReference type="EMBL" id="JAENIM010000039">
    <property type="protein sequence ID" value="MBK1791244.1"/>
    <property type="molecule type" value="Genomic_DNA"/>
</dbReference>
<accession>A0A8J7MCN6</accession>
<organism evidence="2 3">
    <name type="scientific">Persicirhabdus sediminis</name>
    <dbReference type="NCBI Taxonomy" id="454144"/>
    <lineage>
        <taxon>Bacteria</taxon>
        <taxon>Pseudomonadati</taxon>
        <taxon>Verrucomicrobiota</taxon>
        <taxon>Verrucomicrobiia</taxon>
        <taxon>Verrucomicrobiales</taxon>
        <taxon>Verrucomicrobiaceae</taxon>
        <taxon>Persicirhabdus</taxon>
    </lineage>
</organism>
<comment type="caution">
    <text evidence="2">The sequence shown here is derived from an EMBL/GenBank/DDBJ whole genome shotgun (WGS) entry which is preliminary data.</text>
</comment>
<proteinExistence type="predicted"/>
<keyword evidence="3" id="KW-1185">Reference proteome</keyword>
<evidence type="ECO:0000313" key="2">
    <source>
        <dbReference type="EMBL" id="MBK1791244.1"/>
    </source>
</evidence>